<protein>
    <recommendedName>
        <fullName evidence="4 16">Lipase chaperone</fullName>
    </recommendedName>
    <alternativeName>
        <fullName evidence="16">Lipase activator protein</fullName>
    </alternativeName>
    <alternativeName>
        <fullName evidence="15 16">Lipase foldase</fullName>
    </alternativeName>
    <alternativeName>
        <fullName evidence="13 16">Lipase helper protein</fullName>
    </alternativeName>
    <alternativeName>
        <fullName evidence="14 16">Lipase modulator</fullName>
    </alternativeName>
</protein>
<dbReference type="RefSeq" id="WP_150276257.1">
    <property type="nucleotide sequence ID" value="NZ_BMFF01000002.1"/>
</dbReference>
<keyword evidence="10 16" id="KW-0443">Lipid metabolism</keyword>
<evidence type="ECO:0000256" key="6">
    <source>
        <dbReference type="ARBA" id="ARBA00022519"/>
    </source>
</evidence>
<evidence type="ECO:0000256" key="14">
    <source>
        <dbReference type="ARBA" id="ARBA00031542"/>
    </source>
</evidence>
<keyword evidence="8 16" id="KW-0442">Lipid degradation</keyword>
<keyword evidence="11 16" id="KW-0472">Membrane</keyword>
<dbReference type="NCBIfam" id="NF002334">
    <property type="entry name" value="PRK01294.1-2"/>
    <property type="match status" value="1"/>
</dbReference>
<comment type="subcellular location">
    <subcellularLocation>
        <location evidence="2">Cell inner membrane</location>
        <topology evidence="2">Single-pass membrane protein</topology>
        <orientation evidence="2">Periplasmic side</orientation>
    </subcellularLocation>
</comment>
<dbReference type="InterPro" id="IPR004961">
    <property type="entry name" value="Lipase_chaperone"/>
</dbReference>
<keyword evidence="6 16" id="KW-0997">Cell inner membrane</keyword>
<evidence type="ECO:0000256" key="13">
    <source>
        <dbReference type="ARBA" id="ARBA00030948"/>
    </source>
</evidence>
<evidence type="ECO:0000256" key="11">
    <source>
        <dbReference type="ARBA" id="ARBA00023136"/>
    </source>
</evidence>
<name>A0ABQ1PBG7_9GAMM</name>
<dbReference type="Pfam" id="PF03280">
    <property type="entry name" value="Lipase_chap"/>
    <property type="match status" value="1"/>
</dbReference>
<evidence type="ECO:0000256" key="2">
    <source>
        <dbReference type="ARBA" id="ARBA00004383"/>
    </source>
</evidence>
<comment type="caution">
    <text evidence="17">The sequence shown here is derived from an EMBL/GenBank/DDBJ whole genome shotgun (WGS) entry which is preliminary data.</text>
</comment>
<dbReference type="SUPFAM" id="SSF158855">
    <property type="entry name" value="Lipase chaperone-like"/>
    <property type="match status" value="1"/>
</dbReference>
<evidence type="ECO:0000256" key="16">
    <source>
        <dbReference type="HAMAP-Rule" id="MF_00790"/>
    </source>
</evidence>
<evidence type="ECO:0000256" key="5">
    <source>
        <dbReference type="ARBA" id="ARBA00022475"/>
    </source>
</evidence>
<evidence type="ECO:0000256" key="8">
    <source>
        <dbReference type="ARBA" id="ARBA00022963"/>
    </source>
</evidence>
<keyword evidence="18" id="KW-1185">Reference proteome</keyword>
<comment type="similarity">
    <text evidence="3 16">Belongs to the lipase chaperone family.</text>
</comment>
<keyword evidence="5 16" id="KW-1003">Cell membrane</keyword>
<evidence type="ECO:0000256" key="4">
    <source>
        <dbReference type="ARBA" id="ARBA00019692"/>
    </source>
</evidence>
<evidence type="ECO:0000256" key="9">
    <source>
        <dbReference type="ARBA" id="ARBA00022989"/>
    </source>
</evidence>
<dbReference type="EMBL" id="BMFF01000002">
    <property type="protein sequence ID" value="GGC92700.1"/>
    <property type="molecule type" value="Genomic_DNA"/>
</dbReference>
<evidence type="ECO:0000256" key="15">
    <source>
        <dbReference type="ARBA" id="ARBA00033028"/>
    </source>
</evidence>
<dbReference type="HAMAP" id="MF_00790">
    <property type="entry name" value="Lipase_chap"/>
    <property type="match status" value="1"/>
</dbReference>
<evidence type="ECO:0000256" key="10">
    <source>
        <dbReference type="ARBA" id="ARBA00023098"/>
    </source>
</evidence>
<keyword evidence="9 16" id="KW-1133">Transmembrane helix</keyword>
<keyword evidence="12 16" id="KW-0143">Chaperone</keyword>
<dbReference type="Proteomes" id="UP000638188">
    <property type="component" value="Unassembled WGS sequence"/>
</dbReference>
<sequence>MRFLIYAPFLVAALLLGWHYLAPKPSVEQVATEIAPPVSKPVTPPLLTIQAAQSLPPPAAASQQGTEVDGMLEVDQQGNLLITEQLRHLFDYHYTTVGEVSFEQATANIRQHLRGQLQQPALAQALALLDDYIAYKTALVELEQAYPVIADIDGIRARSDAVQRLRAEIFSAEAHRAFFAAEEIYDQFSLARLAIMHDANIPAEDKGAMIESLRQGLPEDMQDLLVPQIHQVLTEQTQTLQAQGADAARIRELRMSLVGPQATGRLETLDAQRQQWRQRVDEFNAERRTIVEHPGLAEADKDQAIEELAAQRFAPNERLRLTSLVDNADSENLDRP</sequence>
<evidence type="ECO:0000256" key="7">
    <source>
        <dbReference type="ARBA" id="ARBA00022692"/>
    </source>
</evidence>
<evidence type="ECO:0000256" key="12">
    <source>
        <dbReference type="ARBA" id="ARBA00023186"/>
    </source>
</evidence>
<evidence type="ECO:0000313" key="17">
    <source>
        <dbReference type="EMBL" id="GGC92700.1"/>
    </source>
</evidence>
<organism evidence="17 18">
    <name type="scientific">Halopseudomonas salina</name>
    <dbReference type="NCBI Taxonomy" id="1323744"/>
    <lineage>
        <taxon>Bacteria</taxon>
        <taxon>Pseudomonadati</taxon>
        <taxon>Pseudomonadota</taxon>
        <taxon>Gammaproteobacteria</taxon>
        <taxon>Pseudomonadales</taxon>
        <taxon>Pseudomonadaceae</taxon>
        <taxon>Halopseudomonas</taxon>
    </lineage>
</organism>
<comment type="function">
    <text evidence="1 16">May be involved in the folding of the extracellular lipase during its passage through the periplasm.</text>
</comment>
<accession>A0ABQ1PBG7</accession>
<evidence type="ECO:0000256" key="3">
    <source>
        <dbReference type="ARBA" id="ARBA00010358"/>
    </source>
</evidence>
<evidence type="ECO:0000256" key="1">
    <source>
        <dbReference type="ARBA" id="ARBA00003280"/>
    </source>
</evidence>
<gene>
    <name evidence="16" type="primary">lifO</name>
    <name evidence="17" type="ORF">GCM10007418_10290</name>
</gene>
<reference evidence="18" key="1">
    <citation type="journal article" date="2019" name="Int. J. Syst. Evol. Microbiol.">
        <title>The Global Catalogue of Microorganisms (GCM) 10K type strain sequencing project: providing services to taxonomists for standard genome sequencing and annotation.</title>
        <authorList>
            <consortium name="The Broad Institute Genomics Platform"/>
            <consortium name="The Broad Institute Genome Sequencing Center for Infectious Disease"/>
            <person name="Wu L."/>
            <person name="Ma J."/>
        </authorList>
    </citation>
    <scope>NUCLEOTIDE SEQUENCE [LARGE SCALE GENOMIC DNA]</scope>
    <source>
        <strain evidence="18">CGMCC 1.12482</strain>
    </source>
</reference>
<keyword evidence="7 16" id="KW-0812">Transmembrane</keyword>
<proteinExistence type="inferred from homology"/>
<evidence type="ECO:0000313" key="18">
    <source>
        <dbReference type="Proteomes" id="UP000638188"/>
    </source>
</evidence>